<dbReference type="Gene3D" id="3.90.79.10">
    <property type="entry name" value="Nucleoside Triphosphate Pyrophosphohydrolase"/>
    <property type="match status" value="1"/>
</dbReference>
<accession>A0ABP9GAF2</accession>
<proteinExistence type="inferred from homology"/>
<evidence type="ECO:0000256" key="7">
    <source>
        <dbReference type="ARBA" id="ARBA00023002"/>
    </source>
</evidence>
<keyword evidence="6" id="KW-0378">Hydrolase</keyword>
<dbReference type="PROSITE" id="PS51462">
    <property type="entry name" value="NUDIX"/>
    <property type="match status" value="1"/>
</dbReference>
<dbReference type="InterPro" id="IPR020084">
    <property type="entry name" value="NUDIX_hydrolase_CS"/>
</dbReference>
<evidence type="ECO:0000313" key="12">
    <source>
        <dbReference type="EMBL" id="GAA4925826.1"/>
    </source>
</evidence>
<evidence type="ECO:0000256" key="4">
    <source>
        <dbReference type="ARBA" id="ARBA00022630"/>
    </source>
</evidence>
<evidence type="ECO:0000256" key="3">
    <source>
        <dbReference type="ARBA" id="ARBA00022575"/>
    </source>
</evidence>
<dbReference type="Proteomes" id="UP001500368">
    <property type="component" value="Unassembled WGS sequence"/>
</dbReference>
<dbReference type="CDD" id="cd04690">
    <property type="entry name" value="NUDIX_Hydrolase"/>
    <property type="match status" value="1"/>
</dbReference>
<dbReference type="CDD" id="cd04730">
    <property type="entry name" value="NPD_like"/>
    <property type="match status" value="1"/>
</dbReference>
<dbReference type="InterPro" id="IPR015797">
    <property type="entry name" value="NUDIX_hydrolase-like_dom_sf"/>
</dbReference>
<feature type="domain" description="Nudix hydrolase" evidence="11">
    <location>
        <begin position="4"/>
        <end position="141"/>
    </location>
</feature>
<evidence type="ECO:0000259" key="11">
    <source>
        <dbReference type="PROSITE" id="PS51462"/>
    </source>
</evidence>
<keyword evidence="3" id="KW-0216">Detoxification</keyword>
<gene>
    <name evidence="12" type="ORF">GCM10025790_24350</name>
</gene>
<evidence type="ECO:0000256" key="10">
    <source>
        <dbReference type="ARBA" id="ARBA00049401"/>
    </source>
</evidence>
<dbReference type="Pfam" id="PF00293">
    <property type="entry name" value="NUDIX"/>
    <property type="match status" value="1"/>
</dbReference>
<keyword evidence="7" id="KW-0560">Oxidoreductase</keyword>
<comment type="caution">
    <text evidence="12">The sequence shown here is derived from an EMBL/GenBank/DDBJ whole genome shotgun (WGS) entry which is preliminary data.</text>
</comment>
<dbReference type="InterPro" id="IPR004136">
    <property type="entry name" value="NMO"/>
</dbReference>
<name>A0ABP9GAF2_9MICC</name>
<dbReference type="Pfam" id="PF03060">
    <property type="entry name" value="NMO"/>
    <property type="match status" value="1"/>
</dbReference>
<evidence type="ECO:0000256" key="2">
    <source>
        <dbReference type="ARBA" id="ARBA00009881"/>
    </source>
</evidence>
<comment type="cofactor">
    <cofactor evidence="1">
        <name>FMN</name>
        <dbReference type="ChEBI" id="CHEBI:58210"/>
    </cofactor>
</comment>
<dbReference type="RefSeq" id="WP_345478273.1">
    <property type="nucleotide sequence ID" value="NZ_BAABLW010000007.1"/>
</dbReference>
<dbReference type="InterPro" id="IPR000086">
    <property type="entry name" value="NUDIX_hydrolase_dom"/>
</dbReference>
<dbReference type="PANTHER" id="PTHR42747">
    <property type="entry name" value="NITRONATE MONOOXYGENASE-RELATED"/>
    <property type="match status" value="1"/>
</dbReference>
<dbReference type="PROSITE" id="PS00893">
    <property type="entry name" value="NUDIX_BOX"/>
    <property type="match status" value="1"/>
</dbReference>
<evidence type="ECO:0000256" key="8">
    <source>
        <dbReference type="ARBA" id="ARBA00023033"/>
    </source>
</evidence>
<dbReference type="SUPFAM" id="SSF55811">
    <property type="entry name" value="Nudix"/>
    <property type="match status" value="1"/>
</dbReference>
<organism evidence="12 13">
    <name type="scientific">Nesterenkonia rhizosphaerae</name>
    <dbReference type="NCBI Taxonomy" id="1348272"/>
    <lineage>
        <taxon>Bacteria</taxon>
        <taxon>Bacillati</taxon>
        <taxon>Actinomycetota</taxon>
        <taxon>Actinomycetes</taxon>
        <taxon>Micrococcales</taxon>
        <taxon>Micrococcaceae</taxon>
        <taxon>Nesterenkonia</taxon>
    </lineage>
</organism>
<evidence type="ECO:0000313" key="13">
    <source>
        <dbReference type="Proteomes" id="UP001500368"/>
    </source>
</evidence>
<dbReference type="PANTHER" id="PTHR42747:SF3">
    <property type="entry name" value="NITRONATE MONOOXYGENASE-RELATED"/>
    <property type="match status" value="1"/>
</dbReference>
<evidence type="ECO:0000256" key="6">
    <source>
        <dbReference type="ARBA" id="ARBA00022801"/>
    </source>
</evidence>
<evidence type="ECO:0000256" key="9">
    <source>
        <dbReference type="ARBA" id="ARBA00031155"/>
    </source>
</evidence>
<keyword evidence="13" id="KW-1185">Reference proteome</keyword>
<protein>
    <recommendedName>
        <fullName evidence="9">Propionate 3-nitronate monooxygenase</fullName>
    </recommendedName>
</protein>
<keyword evidence="5" id="KW-0288">FMN</keyword>
<keyword evidence="8" id="KW-0503">Monooxygenase</keyword>
<dbReference type="Gene3D" id="3.20.20.70">
    <property type="entry name" value="Aldolase class I"/>
    <property type="match status" value="1"/>
</dbReference>
<reference evidence="13" key="1">
    <citation type="journal article" date="2019" name="Int. J. Syst. Evol. Microbiol.">
        <title>The Global Catalogue of Microorganisms (GCM) 10K type strain sequencing project: providing services to taxonomists for standard genome sequencing and annotation.</title>
        <authorList>
            <consortium name="The Broad Institute Genomics Platform"/>
            <consortium name="The Broad Institute Genome Sequencing Center for Infectious Disease"/>
            <person name="Wu L."/>
            <person name="Ma J."/>
        </authorList>
    </citation>
    <scope>NUCLEOTIDE SEQUENCE [LARGE SCALE GENOMIC DNA]</scope>
    <source>
        <strain evidence="13">JCM 19129</strain>
    </source>
</reference>
<comment type="similarity">
    <text evidence="2">Belongs to the nitronate monooxygenase family. NMO class I subfamily.</text>
</comment>
<comment type="catalytic activity">
    <reaction evidence="10">
        <text>3 propionate 3-nitronate + 3 O2 + H2O = 3 3-oxopropanoate + 2 nitrate + nitrite + H2O2 + 3 H(+)</text>
        <dbReference type="Rhea" id="RHEA:57332"/>
        <dbReference type="ChEBI" id="CHEBI:15377"/>
        <dbReference type="ChEBI" id="CHEBI:15378"/>
        <dbReference type="ChEBI" id="CHEBI:15379"/>
        <dbReference type="ChEBI" id="CHEBI:16240"/>
        <dbReference type="ChEBI" id="CHEBI:16301"/>
        <dbReference type="ChEBI" id="CHEBI:17632"/>
        <dbReference type="ChEBI" id="CHEBI:33190"/>
        <dbReference type="ChEBI" id="CHEBI:136067"/>
    </reaction>
</comment>
<evidence type="ECO:0000256" key="1">
    <source>
        <dbReference type="ARBA" id="ARBA00001917"/>
    </source>
</evidence>
<dbReference type="SUPFAM" id="SSF51412">
    <property type="entry name" value="Inosine monophosphate dehydrogenase (IMPDH)"/>
    <property type="match status" value="1"/>
</dbReference>
<evidence type="ECO:0000256" key="5">
    <source>
        <dbReference type="ARBA" id="ARBA00022643"/>
    </source>
</evidence>
<keyword evidence="4" id="KW-0285">Flavoprotein</keyword>
<sequence>MSESKIIRVAALVLSDSEGRVLTVRKQGTSRFMQPGGKPEPGENPAETALREVREEVGLQLQPEQLIPMGEFSAPAANEPDHTVVCHNFRVTFDAVADDLLDQLRPAAEIAEIRWIPLEQLKPAEDVAPLLSEQVAPWLRAERSRAARQQLLEQLGAQLPVVAAPMAGGPSTPELVIAAAQAGALGFLAAGYRSPEQLAQQIQAVRQQTSLFGVNLFAPHPVPVDREKFTSYAEQLTDWAQRYESLSGTDEDDQVKLPEPREDDDAWAAKVQLLVENPPPVVSFTFGLAPAQDIRGLQQAGALTVQTVTSVDEALAATEAGVDGLIVQSHEAGGHSGTWSPQEWSPQDWPARIPPAQPGLLQLLSQVRAATDLPLWGAGGIGTAEQVKDLLHTGAEAAVVGTVLLRSDESGTQPAHQQALTQLHRETVVTTAFSGRPARALVNDFTERFTASAPLGFPAVHYLTSPLRQAAAAAGDPEGLNLWAGTGWRHARPGPAAEILRDLSDQLSL</sequence>
<dbReference type="EMBL" id="BAABLW010000007">
    <property type="protein sequence ID" value="GAA4925826.1"/>
    <property type="molecule type" value="Genomic_DNA"/>
</dbReference>
<dbReference type="InterPro" id="IPR013785">
    <property type="entry name" value="Aldolase_TIM"/>
</dbReference>